<dbReference type="InterPro" id="IPR036249">
    <property type="entry name" value="Thioredoxin-like_sf"/>
</dbReference>
<dbReference type="EMBL" id="PCVG01000068">
    <property type="protein sequence ID" value="PIQ68247.1"/>
    <property type="molecule type" value="Genomic_DNA"/>
</dbReference>
<dbReference type="AlphaFoldDB" id="A0A2H0KAK3"/>
<dbReference type="Proteomes" id="UP000229342">
    <property type="component" value="Unassembled WGS sequence"/>
</dbReference>
<keyword evidence="1" id="KW-1133">Transmembrane helix</keyword>
<gene>
    <name evidence="2" type="ORF">COV91_05155</name>
</gene>
<reference evidence="2 3" key="1">
    <citation type="submission" date="2017-09" db="EMBL/GenBank/DDBJ databases">
        <title>Depth-based differentiation of microbial function through sediment-hosted aquifers and enrichment of novel symbionts in the deep terrestrial subsurface.</title>
        <authorList>
            <person name="Probst A.J."/>
            <person name="Ladd B."/>
            <person name="Jarett J.K."/>
            <person name="Geller-Mcgrath D.E."/>
            <person name="Sieber C.M."/>
            <person name="Emerson J.B."/>
            <person name="Anantharaman K."/>
            <person name="Thomas B.C."/>
            <person name="Malmstrom R."/>
            <person name="Stieglmeier M."/>
            <person name="Klingl A."/>
            <person name="Woyke T."/>
            <person name="Ryan C.M."/>
            <person name="Banfield J.F."/>
        </authorList>
    </citation>
    <scope>NUCLEOTIDE SEQUENCE [LARGE SCALE GENOMIC DNA]</scope>
    <source>
        <strain evidence="2">CG11_big_fil_rev_8_21_14_0_20_46_11</strain>
    </source>
</reference>
<evidence type="ECO:0008006" key="4">
    <source>
        <dbReference type="Google" id="ProtNLM"/>
    </source>
</evidence>
<evidence type="ECO:0000256" key="1">
    <source>
        <dbReference type="SAM" id="Phobius"/>
    </source>
</evidence>
<protein>
    <recommendedName>
        <fullName evidence="4">Thioredoxin domain-containing protein</fullName>
    </recommendedName>
</protein>
<feature type="transmembrane region" description="Helical" evidence="1">
    <location>
        <begin position="6"/>
        <end position="24"/>
    </location>
</feature>
<organism evidence="2 3">
    <name type="scientific">Candidatus Taylorbacteria bacterium CG11_big_fil_rev_8_21_14_0_20_46_11</name>
    <dbReference type="NCBI Taxonomy" id="1975025"/>
    <lineage>
        <taxon>Bacteria</taxon>
        <taxon>Candidatus Tayloriibacteriota</taxon>
    </lineage>
</organism>
<keyword evidence="1" id="KW-0472">Membrane</keyword>
<name>A0A2H0KAK3_9BACT</name>
<dbReference type="PANTHER" id="PTHR34573:SF1">
    <property type="entry name" value="VITAMIN K EPOXIDE REDUCTASE DOMAIN-CONTAINING PROTEIN"/>
    <property type="match status" value="1"/>
</dbReference>
<dbReference type="Gene3D" id="3.40.30.10">
    <property type="entry name" value="Glutaredoxin"/>
    <property type="match status" value="1"/>
</dbReference>
<evidence type="ECO:0000313" key="3">
    <source>
        <dbReference type="Proteomes" id="UP000229342"/>
    </source>
</evidence>
<sequence>MKNEHIIIGLLTVLILGGIGFVSYKQDTTPGELDAFATCLQDKGAIFYGAFWCPHCQNQKKMFGRSAKLLPYVECSTPDGKGQLPVCIEKKITGYPTWVFADESREGGEVPLETLAEKTSCELPQTTS</sequence>
<keyword evidence="1" id="KW-0812">Transmembrane</keyword>
<evidence type="ECO:0000313" key="2">
    <source>
        <dbReference type="EMBL" id="PIQ68247.1"/>
    </source>
</evidence>
<dbReference type="PANTHER" id="PTHR34573">
    <property type="entry name" value="VKC DOMAIN-CONTAINING PROTEIN"/>
    <property type="match status" value="1"/>
</dbReference>
<comment type="caution">
    <text evidence="2">The sequence shown here is derived from an EMBL/GenBank/DDBJ whole genome shotgun (WGS) entry which is preliminary data.</text>
</comment>
<dbReference type="SUPFAM" id="SSF52833">
    <property type="entry name" value="Thioredoxin-like"/>
    <property type="match status" value="1"/>
</dbReference>
<proteinExistence type="predicted"/>
<accession>A0A2H0KAK3</accession>